<dbReference type="AlphaFoldDB" id="A0A9Q3CPN8"/>
<dbReference type="InterPro" id="IPR001878">
    <property type="entry name" value="Znf_CCHC"/>
</dbReference>
<feature type="compositionally biased region" description="Basic and acidic residues" evidence="3">
    <location>
        <begin position="162"/>
        <end position="171"/>
    </location>
</feature>
<gene>
    <name evidence="5" type="ORF">O181_027488</name>
</gene>
<sequence>MSFENGKYSVDKDSYEWCLRKSKRLEAIDPQMNIQMRNQTLLTQMPGEVEHAVKCRCNKSCTLDDIANTLQDVRKRKNIGKYSQFRSSSFKEKQPFMVESKDKHKGKMADVTKKKNTCHNCGSTDHYSNSCPKAKKKFYAVEQVPEEESPTEDSESDSMGDAIREKSDDYKDPREEFPVEYKEETQIENQYIWLQACMPQDSANKNFCEHTQDSQTFFVTPTKGMEYIHGIATKITVCIENAQHPLIIESGSHCSLVAKRYLNNHFPNWENQLLPTKTKNYESASEKMTSIGTIIKEIIIPHRKGNIRLNPEFGVLDDSHIQGFLLGTDFQRMYGIDIGNSKNRKIIIGTKKEKKFLLDIYQMSTHDSLEELLNEFRDGQFSTSLTSKQKLSLLKMQRKNRPAFAIGEEPLGKIRGHDIESYLDVERP</sequence>
<keyword evidence="2" id="KW-0862">Zinc</keyword>
<protein>
    <recommendedName>
        <fullName evidence="4">CCHC-type domain-containing protein</fullName>
    </recommendedName>
</protein>
<feature type="region of interest" description="Disordered" evidence="3">
    <location>
        <begin position="142"/>
        <end position="171"/>
    </location>
</feature>
<feature type="domain" description="CCHC-type" evidence="4">
    <location>
        <begin position="118"/>
        <end position="133"/>
    </location>
</feature>
<dbReference type="GO" id="GO:0003676">
    <property type="term" value="F:nucleic acid binding"/>
    <property type="evidence" value="ECO:0007669"/>
    <property type="project" value="InterPro"/>
</dbReference>
<reference evidence="5" key="1">
    <citation type="submission" date="2021-03" db="EMBL/GenBank/DDBJ databases">
        <title>Draft genome sequence of rust myrtle Austropuccinia psidii MF-1, a brazilian biotype.</title>
        <authorList>
            <person name="Quecine M.C."/>
            <person name="Pachon D.M.R."/>
            <person name="Bonatelli M.L."/>
            <person name="Correr F.H."/>
            <person name="Franceschini L.M."/>
            <person name="Leite T.F."/>
            <person name="Margarido G.R.A."/>
            <person name="Almeida C.A."/>
            <person name="Ferrarezi J.A."/>
            <person name="Labate C.A."/>
        </authorList>
    </citation>
    <scope>NUCLEOTIDE SEQUENCE</scope>
    <source>
        <strain evidence="5">MF-1</strain>
    </source>
</reference>
<evidence type="ECO:0000313" key="6">
    <source>
        <dbReference type="Proteomes" id="UP000765509"/>
    </source>
</evidence>
<dbReference type="InterPro" id="IPR036875">
    <property type="entry name" value="Znf_CCHC_sf"/>
</dbReference>
<dbReference type="Pfam" id="PF00098">
    <property type="entry name" value="zf-CCHC"/>
    <property type="match status" value="1"/>
</dbReference>
<evidence type="ECO:0000256" key="2">
    <source>
        <dbReference type="PROSITE-ProRule" id="PRU00047"/>
    </source>
</evidence>
<evidence type="ECO:0000256" key="1">
    <source>
        <dbReference type="ARBA" id="ARBA00022664"/>
    </source>
</evidence>
<dbReference type="InterPro" id="IPR021109">
    <property type="entry name" value="Peptidase_aspartic_dom_sf"/>
</dbReference>
<dbReference type="PROSITE" id="PS50158">
    <property type="entry name" value="ZF_CCHC"/>
    <property type="match status" value="1"/>
</dbReference>
<evidence type="ECO:0000256" key="3">
    <source>
        <dbReference type="SAM" id="MobiDB-lite"/>
    </source>
</evidence>
<name>A0A9Q3CPN8_9BASI</name>
<keyword evidence="2" id="KW-0863">Zinc-finger</keyword>
<dbReference type="EMBL" id="AVOT02009277">
    <property type="protein sequence ID" value="MBW0487773.1"/>
    <property type="molecule type" value="Genomic_DNA"/>
</dbReference>
<dbReference type="Gene3D" id="2.40.70.10">
    <property type="entry name" value="Acid Proteases"/>
    <property type="match status" value="1"/>
</dbReference>
<keyword evidence="1" id="KW-0507">mRNA processing</keyword>
<dbReference type="Proteomes" id="UP000765509">
    <property type="component" value="Unassembled WGS sequence"/>
</dbReference>
<dbReference type="Gene3D" id="4.10.60.10">
    <property type="entry name" value="Zinc finger, CCHC-type"/>
    <property type="match status" value="1"/>
</dbReference>
<keyword evidence="2" id="KW-0479">Metal-binding</keyword>
<evidence type="ECO:0000259" key="4">
    <source>
        <dbReference type="PROSITE" id="PS50158"/>
    </source>
</evidence>
<keyword evidence="6" id="KW-1185">Reference proteome</keyword>
<evidence type="ECO:0000313" key="5">
    <source>
        <dbReference type="EMBL" id="MBW0487773.1"/>
    </source>
</evidence>
<comment type="caution">
    <text evidence="5">The sequence shown here is derived from an EMBL/GenBank/DDBJ whole genome shotgun (WGS) entry which is preliminary data.</text>
</comment>
<dbReference type="GO" id="GO:0006397">
    <property type="term" value="P:mRNA processing"/>
    <property type="evidence" value="ECO:0007669"/>
    <property type="project" value="UniProtKB-KW"/>
</dbReference>
<dbReference type="GO" id="GO:0008270">
    <property type="term" value="F:zinc ion binding"/>
    <property type="evidence" value="ECO:0007669"/>
    <property type="project" value="UniProtKB-KW"/>
</dbReference>
<accession>A0A9Q3CPN8</accession>
<dbReference type="SUPFAM" id="SSF57756">
    <property type="entry name" value="Retrovirus zinc finger-like domains"/>
    <property type="match status" value="1"/>
</dbReference>
<dbReference type="SMART" id="SM00343">
    <property type="entry name" value="ZnF_C2HC"/>
    <property type="match status" value="1"/>
</dbReference>
<proteinExistence type="predicted"/>
<feature type="compositionally biased region" description="Acidic residues" evidence="3">
    <location>
        <begin position="144"/>
        <end position="158"/>
    </location>
</feature>
<organism evidence="5 6">
    <name type="scientific">Austropuccinia psidii MF-1</name>
    <dbReference type="NCBI Taxonomy" id="1389203"/>
    <lineage>
        <taxon>Eukaryota</taxon>
        <taxon>Fungi</taxon>
        <taxon>Dikarya</taxon>
        <taxon>Basidiomycota</taxon>
        <taxon>Pucciniomycotina</taxon>
        <taxon>Pucciniomycetes</taxon>
        <taxon>Pucciniales</taxon>
        <taxon>Sphaerophragmiaceae</taxon>
        <taxon>Austropuccinia</taxon>
    </lineage>
</organism>